<dbReference type="EMBL" id="KV454298">
    <property type="protein sequence ID" value="ODQ71060.1"/>
    <property type="molecule type" value="Genomic_DNA"/>
</dbReference>
<reference evidence="6 7" key="1">
    <citation type="journal article" date="2016" name="Proc. Natl. Acad. Sci. U.S.A.">
        <title>Comparative genomics of biotechnologically important yeasts.</title>
        <authorList>
            <person name="Riley R."/>
            <person name="Haridas S."/>
            <person name="Wolfe K.H."/>
            <person name="Lopes M.R."/>
            <person name="Hittinger C.T."/>
            <person name="Goeker M."/>
            <person name="Salamov A.A."/>
            <person name="Wisecaver J.H."/>
            <person name="Long T.M."/>
            <person name="Calvey C.H."/>
            <person name="Aerts A.L."/>
            <person name="Barry K.W."/>
            <person name="Choi C."/>
            <person name="Clum A."/>
            <person name="Coughlan A.Y."/>
            <person name="Deshpande S."/>
            <person name="Douglass A.P."/>
            <person name="Hanson S.J."/>
            <person name="Klenk H.-P."/>
            <person name="LaButti K.M."/>
            <person name="Lapidus A."/>
            <person name="Lindquist E.A."/>
            <person name="Lipzen A.M."/>
            <person name="Meier-Kolthoff J.P."/>
            <person name="Ohm R.A."/>
            <person name="Otillar R.P."/>
            <person name="Pangilinan J.L."/>
            <person name="Peng Y."/>
            <person name="Rokas A."/>
            <person name="Rosa C.A."/>
            <person name="Scheuner C."/>
            <person name="Sibirny A.A."/>
            <person name="Slot J.C."/>
            <person name="Stielow J.B."/>
            <person name="Sun H."/>
            <person name="Kurtzman C.P."/>
            <person name="Blackwell M."/>
            <person name="Grigoriev I.V."/>
            <person name="Jeffries T.W."/>
        </authorList>
    </citation>
    <scope>NUCLEOTIDE SEQUENCE [LARGE SCALE GENOMIC DNA]</scope>
    <source>
        <strain evidence="6 7">NRRL Y-11557</strain>
    </source>
</reference>
<dbReference type="GO" id="GO:0016020">
    <property type="term" value="C:membrane"/>
    <property type="evidence" value="ECO:0007669"/>
    <property type="project" value="UniProtKB-SubCell"/>
</dbReference>
<evidence type="ECO:0008006" key="8">
    <source>
        <dbReference type="Google" id="ProtNLM"/>
    </source>
</evidence>
<feature type="transmembrane region" description="Helical" evidence="5">
    <location>
        <begin position="35"/>
        <end position="54"/>
    </location>
</feature>
<keyword evidence="2 5" id="KW-0812">Transmembrane</keyword>
<evidence type="ECO:0000256" key="3">
    <source>
        <dbReference type="ARBA" id="ARBA00022989"/>
    </source>
</evidence>
<protein>
    <recommendedName>
        <fullName evidence="8">DUF1772 domain-containing protein</fullName>
    </recommendedName>
</protein>
<evidence type="ECO:0000256" key="1">
    <source>
        <dbReference type="ARBA" id="ARBA00004141"/>
    </source>
</evidence>
<keyword evidence="3 5" id="KW-1133">Transmembrane helix</keyword>
<evidence type="ECO:0000313" key="6">
    <source>
        <dbReference type="EMBL" id="ODQ71060.1"/>
    </source>
</evidence>
<dbReference type="OrthoDB" id="10534727at2759"/>
<organism evidence="6 7">
    <name type="scientific">Lipomyces starkeyi NRRL Y-11557</name>
    <dbReference type="NCBI Taxonomy" id="675824"/>
    <lineage>
        <taxon>Eukaryota</taxon>
        <taxon>Fungi</taxon>
        <taxon>Dikarya</taxon>
        <taxon>Ascomycota</taxon>
        <taxon>Saccharomycotina</taxon>
        <taxon>Lipomycetes</taxon>
        <taxon>Lipomycetales</taxon>
        <taxon>Lipomycetaceae</taxon>
        <taxon>Lipomyces</taxon>
    </lineage>
</organism>
<comment type="subcellular location">
    <subcellularLocation>
        <location evidence="1">Membrane</location>
        <topology evidence="1">Multi-pass membrane protein</topology>
    </subcellularLocation>
</comment>
<sequence>MSLSAHTIPALKAPKISTPDTAARFRTLLFAVRRTLPFIAILPTASFAFLAWKAPDAKMAHSIAAVCSAGFIPYTLLFMMRTCRAILSKAEVLESKSRGPESSEGENLEVLLNRWEMMNYTRGVLPLVGALVGLSAVLL</sequence>
<evidence type="ECO:0000256" key="5">
    <source>
        <dbReference type="SAM" id="Phobius"/>
    </source>
</evidence>
<keyword evidence="7" id="KW-1185">Reference proteome</keyword>
<evidence type="ECO:0000256" key="4">
    <source>
        <dbReference type="ARBA" id="ARBA00023136"/>
    </source>
</evidence>
<dbReference type="PANTHER" id="PTHR35042">
    <property type="entry name" value="ANTHRONE OXYGENASE ENCC"/>
    <property type="match status" value="1"/>
</dbReference>
<evidence type="ECO:0000313" key="7">
    <source>
        <dbReference type="Proteomes" id="UP000094385"/>
    </source>
</evidence>
<dbReference type="AlphaFoldDB" id="A0A1E3Q0D0"/>
<evidence type="ECO:0000256" key="2">
    <source>
        <dbReference type="ARBA" id="ARBA00022692"/>
    </source>
</evidence>
<keyword evidence="4 5" id="KW-0472">Membrane</keyword>
<dbReference type="Proteomes" id="UP000094385">
    <property type="component" value="Unassembled WGS sequence"/>
</dbReference>
<name>A0A1E3Q0D0_LIPST</name>
<proteinExistence type="predicted"/>
<feature type="transmembrane region" description="Helical" evidence="5">
    <location>
        <begin position="60"/>
        <end position="79"/>
    </location>
</feature>
<accession>A0A1E3Q0D0</accession>
<dbReference type="PANTHER" id="PTHR35042:SF1">
    <property type="entry name" value="DUF1772-DOMAIN-CONTAINING PROTEIN"/>
    <property type="match status" value="1"/>
</dbReference>
<dbReference type="InterPro" id="IPR013901">
    <property type="entry name" value="Anthrone_oxy"/>
</dbReference>
<gene>
    <name evidence="6" type="ORF">LIPSTDRAFT_5090</name>
</gene>
<dbReference type="Pfam" id="PF08592">
    <property type="entry name" value="Anthrone_oxy"/>
    <property type="match status" value="1"/>
</dbReference>